<evidence type="ECO:0000313" key="2">
    <source>
        <dbReference type="Proteomes" id="UP000254051"/>
    </source>
</evidence>
<evidence type="ECO:0000313" key="1">
    <source>
        <dbReference type="EMBL" id="SUQ15931.1"/>
    </source>
</evidence>
<keyword evidence="2" id="KW-1185">Reference proteome</keyword>
<dbReference type="Pfam" id="PF09582">
    <property type="entry name" value="AnfO_nitrog"/>
    <property type="match status" value="1"/>
</dbReference>
<accession>A0A315ZQH4</accession>
<dbReference type="OrthoDB" id="200286at2"/>
<dbReference type="RefSeq" id="WP_109714193.1">
    <property type="nucleotide sequence ID" value="NZ_QGDS01000018.1"/>
</dbReference>
<sequence>MERIAVFTDQNGNMVNFYDCVCFQIFLKIKREFILEKTIYYDPIPQSTVSEVRKSVKYLTELLENCKIAAFRDISGIPYTILDREGFLIFLVPDYIKETLNGIVLDLEEMKKEKRMKWELAENIKPLESDIPGIYFFNLLQIEKEHPELSSKQILMEFLQTTSFLELKLRCSHVPPWITRDGAWNVQVQDTEQGILARITARQCQEGSL</sequence>
<name>A0A315ZQH4_9FIRM</name>
<organism evidence="1 2">
    <name type="scientific">Faecalicatena contorta</name>
    <dbReference type="NCBI Taxonomy" id="39482"/>
    <lineage>
        <taxon>Bacteria</taxon>
        <taxon>Bacillati</taxon>
        <taxon>Bacillota</taxon>
        <taxon>Clostridia</taxon>
        <taxon>Lachnospirales</taxon>
        <taxon>Lachnospiraceae</taxon>
        <taxon>Faecalicatena</taxon>
    </lineage>
</organism>
<reference evidence="2" key="1">
    <citation type="submission" date="2017-07" db="EMBL/GenBank/DDBJ databases">
        <authorList>
            <person name="Varghese N."/>
            <person name="Submissions S."/>
        </authorList>
    </citation>
    <scope>NUCLEOTIDE SEQUENCE [LARGE SCALE GENOMIC DNA]</scope>
    <source>
        <strain evidence="2">NLAE-zl-C134</strain>
    </source>
</reference>
<dbReference type="InterPro" id="IPR014287">
    <property type="entry name" value="Nase_Fe-Fe_AnfO"/>
</dbReference>
<dbReference type="EMBL" id="UHJJ01000018">
    <property type="protein sequence ID" value="SUQ15931.1"/>
    <property type="molecule type" value="Genomic_DNA"/>
</dbReference>
<protein>
    <submittedName>
        <fullName evidence="1">Fe-only nitrogenase accessory protein AnfO</fullName>
    </submittedName>
</protein>
<proteinExistence type="predicted"/>
<dbReference type="AlphaFoldDB" id="A0A315ZQH4"/>
<dbReference type="Proteomes" id="UP000254051">
    <property type="component" value="Unassembled WGS sequence"/>
</dbReference>
<gene>
    <name evidence="1" type="ORF">SAMN05216529_11842</name>
</gene>